<keyword evidence="2" id="KW-0238">DNA-binding</keyword>
<keyword evidence="1" id="KW-0805">Transcription regulation</keyword>
<dbReference type="CDD" id="cd05013">
    <property type="entry name" value="SIS_RpiR"/>
    <property type="match status" value="1"/>
</dbReference>
<sequence length="280" mass="30163">MNQPIETPRVLLLLRHQLDTYSQTLQRLGQFVLEQPQRVLYLTITELARESGTSEASVTRLCRGVGCRGYTEFKMALALETQQEKASQPQASATSAFSTLIEESVVALRDTGALVSKDALLQSANLLEQARQIQIYGVAASAIIGEYLAYRLLRMGISAQQFSDMHRAAMNATSLKPGDVVIAVSSSGSTKDLLHAVQLGKEHGASIIVLSNTSRSPLATLADQLLVAAKPEGPLTAGSFHSKISAMLVIELLSQHLLENRPELAGAISDSAKATLPWLI</sequence>
<protein>
    <submittedName>
        <fullName evidence="6">RpiR family transcriptional regulator</fullName>
    </submittedName>
</protein>
<keyword evidence="3" id="KW-0804">Transcription</keyword>
<feature type="domain" description="SIS" evidence="5">
    <location>
        <begin position="123"/>
        <end position="259"/>
    </location>
</feature>
<dbReference type="RefSeq" id="WP_101324965.1">
    <property type="nucleotide sequence ID" value="NZ_NQMM01000034.1"/>
</dbReference>
<name>A0A2N3IWV0_AERSO</name>
<dbReference type="PROSITE" id="PS51464">
    <property type="entry name" value="SIS"/>
    <property type="match status" value="1"/>
</dbReference>
<reference evidence="6 7" key="1">
    <citation type="journal article" date="2017" name="Front. Microbiol.">
        <title>Strong Genomic and Phenotypic Heterogeneity in the Aeromonas sobria Species Complex.</title>
        <authorList>
            <person name="Gauthier J."/>
            <person name="Vincent A.T."/>
            <person name="Charette S.J."/>
            <person name="Derome N."/>
        </authorList>
    </citation>
    <scope>NUCLEOTIDE SEQUENCE [LARGE SCALE GENOMIC DNA]</scope>
    <source>
        <strain evidence="6 7">TM18</strain>
    </source>
</reference>
<dbReference type="SUPFAM" id="SSF53697">
    <property type="entry name" value="SIS domain"/>
    <property type="match status" value="1"/>
</dbReference>
<dbReference type="GO" id="GO:1901135">
    <property type="term" value="P:carbohydrate derivative metabolic process"/>
    <property type="evidence" value="ECO:0007669"/>
    <property type="project" value="InterPro"/>
</dbReference>
<dbReference type="Gene3D" id="3.40.50.10490">
    <property type="entry name" value="Glucose-6-phosphate isomerase like protein, domain 1"/>
    <property type="match status" value="1"/>
</dbReference>
<dbReference type="SUPFAM" id="SSF46689">
    <property type="entry name" value="Homeodomain-like"/>
    <property type="match status" value="1"/>
</dbReference>
<dbReference type="InterPro" id="IPR036388">
    <property type="entry name" value="WH-like_DNA-bd_sf"/>
</dbReference>
<accession>A0A2N3IWV0</accession>
<dbReference type="Proteomes" id="UP000233467">
    <property type="component" value="Unassembled WGS sequence"/>
</dbReference>
<dbReference type="PANTHER" id="PTHR30514:SF1">
    <property type="entry name" value="HTH-TYPE TRANSCRIPTIONAL REGULATOR HEXR-RELATED"/>
    <property type="match status" value="1"/>
</dbReference>
<evidence type="ECO:0000256" key="3">
    <source>
        <dbReference type="ARBA" id="ARBA00023163"/>
    </source>
</evidence>
<dbReference type="InterPro" id="IPR046348">
    <property type="entry name" value="SIS_dom_sf"/>
</dbReference>
<dbReference type="Pfam" id="PF01380">
    <property type="entry name" value="SIS"/>
    <property type="match status" value="1"/>
</dbReference>
<proteinExistence type="predicted"/>
<keyword evidence="7" id="KW-1185">Reference proteome</keyword>
<dbReference type="GO" id="GO:0003700">
    <property type="term" value="F:DNA-binding transcription factor activity"/>
    <property type="evidence" value="ECO:0007669"/>
    <property type="project" value="InterPro"/>
</dbReference>
<dbReference type="InterPro" id="IPR035472">
    <property type="entry name" value="RpiR-like_SIS"/>
</dbReference>
<evidence type="ECO:0000256" key="2">
    <source>
        <dbReference type="ARBA" id="ARBA00023125"/>
    </source>
</evidence>
<gene>
    <name evidence="6" type="ORF">CJP16_12590</name>
</gene>
<evidence type="ECO:0000313" key="7">
    <source>
        <dbReference type="Proteomes" id="UP000233467"/>
    </source>
</evidence>
<dbReference type="AlphaFoldDB" id="A0A2N3IWV0"/>
<dbReference type="EMBL" id="NQMM01000034">
    <property type="protein sequence ID" value="PKQ77097.1"/>
    <property type="molecule type" value="Genomic_DNA"/>
</dbReference>
<dbReference type="GO" id="GO:0003677">
    <property type="term" value="F:DNA binding"/>
    <property type="evidence" value="ECO:0007669"/>
    <property type="project" value="UniProtKB-KW"/>
</dbReference>
<evidence type="ECO:0000259" key="4">
    <source>
        <dbReference type="PROSITE" id="PS51071"/>
    </source>
</evidence>
<dbReference type="InterPro" id="IPR009057">
    <property type="entry name" value="Homeodomain-like_sf"/>
</dbReference>
<evidence type="ECO:0000313" key="6">
    <source>
        <dbReference type="EMBL" id="PKQ77097.1"/>
    </source>
</evidence>
<dbReference type="PROSITE" id="PS51071">
    <property type="entry name" value="HTH_RPIR"/>
    <property type="match status" value="1"/>
</dbReference>
<feature type="domain" description="HTH rpiR-type" evidence="4">
    <location>
        <begin position="8"/>
        <end position="84"/>
    </location>
</feature>
<comment type="caution">
    <text evidence="6">The sequence shown here is derived from an EMBL/GenBank/DDBJ whole genome shotgun (WGS) entry which is preliminary data.</text>
</comment>
<dbReference type="PANTHER" id="PTHR30514">
    <property type="entry name" value="GLUCOKINASE"/>
    <property type="match status" value="1"/>
</dbReference>
<dbReference type="InterPro" id="IPR001347">
    <property type="entry name" value="SIS_dom"/>
</dbReference>
<dbReference type="InterPro" id="IPR000281">
    <property type="entry name" value="HTH_RpiR"/>
</dbReference>
<organism evidence="6 7">
    <name type="scientific">Aeromonas sobria</name>
    <dbReference type="NCBI Taxonomy" id="646"/>
    <lineage>
        <taxon>Bacteria</taxon>
        <taxon>Pseudomonadati</taxon>
        <taxon>Pseudomonadota</taxon>
        <taxon>Gammaproteobacteria</taxon>
        <taxon>Aeromonadales</taxon>
        <taxon>Aeromonadaceae</taxon>
        <taxon>Aeromonas</taxon>
    </lineage>
</organism>
<dbReference type="Gene3D" id="1.10.10.10">
    <property type="entry name" value="Winged helix-like DNA-binding domain superfamily/Winged helix DNA-binding domain"/>
    <property type="match status" value="1"/>
</dbReference>
<evidence type="ECO:0000256" key="1">
    <source>
        <dbReference type="ARBA" id="ARBA00023015"/>
    </source>
</evidence>
<dbReference type="Pfam" id="PF01418">
    <property type="entry name" value="HTH_6"/>
    <property type="match status" value="1"/>
</dbReference>
<dbReference type="InterPro" id="IPR047640">
    <property type="entry name" value="RpiR-like"/>
</dbReference>
<dbReference type="GO" id="GO:0097367">
    <property type="term" value="F:carbohydrate derivative binding"/>
    <property type="evidence" value="ECO:0007669"/>
    <property type="project" value="InterPro"/>
</dbReference>
<evidence type="ECO:0000259" key="5">
    <source>
        <dbReference type="PROSITE" id="PS51464"/>
    </source>
</evidence>